<reference evidence="5" key="1">
    <citation type="journal article" date="2021" name="ISME J.">
        <title>Mercury methylation by metabolically versatile and cosmopolitan marine bacteria.</title>
        <authorList>
            <person name="Lin H."/>
            <person name="Ascher D.B."/>
            <person name="Myung Y."/>
            <person name="Lamborg C.H."/>
            <person name="Hallam S.J."/>
            <person name="Gionfriddo C.M."/>
            <person name="Holt K.E."/>
            <person name="Moreau J.W."/>
        </authorList>
    </citation>
    <scope>NUCLEOTIDE SEQUENCE</scope>
    <source>
        <strain evidence="5">SI075_bin30</strain>
    </source>
</reference>
<dbReference type="EMBL" id="JABJNZ010000027">
    <property type="protein sequence ID" value="MBT4870301.1"/>
    <property type="molecule type" value="Genomic_DNA"/>
</dbReference>
<evidence type="ECO:0000313" key="6">
    <source>
        <dbReference type="Proteomes" id="UP000722459"/>
    </source>
</evidence>
<evidence type="ECO:0000313" key="5">
    <source>
        <dbReference type="EMBL" id="MBT4870301.1"/>
    </source>
</evidence>
<dbReference type="InterPro" id="IPR015422">
    <property type="entry name" value="PyrdxlP-dep_Trfase_small"/>
</dbReference>
<dbReference type="Gene3D" id="3.90.1150.10">
    <property type="entry name" value="Aspartate Aminotransferase, domain 1"/>
    <property type="match status" value="1"/>
</dbReference>
<sequence length="357" mass="40168">MKLFIPGPININENTKKSIQKDMISHRSEEFRELYKECKIGLQEIFQTKNPVLISTSSGSGLMEGAIRNFVREKVLICVIGAFGKKWASIAKACGKEVDILEITPGKAIQKEDLIKVVSGKEYDAICITQNETSTGVANHLAELASIVRESEALLLVDAVSSMAGANIKVDEIGIDVCITSSQKCFALPPGLAFASVSEKALEKAKNIEGRGYYFDFLELAKNWENNETPYTPNISLLFALQEKVREIQKETIEKRFERHLSLAKRAQEWAVENGFELFAEENYMSNTVTCIKNTKKVDMKKVKEKMMPKGYFIDAGYRKLNEKLISEGKDSTFRIPHMGELTIEELGEYLEELKQT</sequence>
<dbReference type="GO" id="GO:0019265">
    <property type="term" value="P:glycine biosynthetic process, by transamination of glyoxylate"/>
    <property type="evidence" value="ECO:0007669"/>
    <property type="project" value="TreeGrafter"/>
</dbReference>
<proteinExistence type="inferred from homology"/>
<evidence type="ECO:0000256" key="3">
    <source>
        <dbReference type="ARBA" id="ARBA00022898"/>
    </source>
</evidence>
<gene>
    <name evidence="5" type="ORF">HON47_01910</name>
</gene>
<dbReference type="InterPro" id="IPR024169">
    <property type="entry name" value="SP_NH2Trfase/AEP_transaminase"/>
</dbReference>
<name>A0A8T5GEA8_9ARCH</name>
<dbReference type="Pfam" id="PF00266">
    <property type="entry name" value="Aminotran_5"/>
    <property type="match status" value="1"/>
</dbReference>
<comment type="similarity">
    <text evidence="2">Belongs to the class-V pyridoxal-phosphate-dependent aminotransferase family.</text>
</comment>
<dbReference type="PANTHER" id="PTHR21152:SF40">
    <property type="entry name" value="ALANINE--GLYOXYLATE AMINOTRANSFERASE"/>
    <property type="match status" value="1"/>
</dbReference>
<evidence type="ECO:0000256" key="1">
    <source>
        <dbReference type="ARBA" id="ARBA00001933"/>
    </source>
</evidence>
<dbReference type="InterPro" id="IPR015421">
    <property type="entry name" value="PyrdxlP-dep_Trfase_major"/>
</dbReference>
<dbReference type="AlphaFoldDB" id="A0A8T5GEA8"/>
<dbReference type="GO" id="GO:0004760">
    <property type="term" value="F:L-serine-pyruvate transaminase activity"/>
    <property type="evidence" value="ECO:0007669"/>
    <property type="project" value="TreeGrafter"/>
</dbReference>
<protein>
    <submittedName>
        <fullName evidence="5">Alanine--glyoxylate aminotransferase family protein</fullName>
    </submittedName>
</protein>
<feature type="non-terminal residue" evidence="5">
    <location>
        <position position="357"/>
    </location>
</feature>
<feature type="domain" description="Aminotransferase class V" evidence="4">
    <location>
        <begin position="23"/>
        <end position="317"/>
    </location>
</feature>
<keyword evidence="5" id="KW-0808">Transferase</keyword>
<evidence type="ECO:0000259" key="4">
    <source>
        <dbReference type="Pfam" id="PF00266"/>
    </source>
</evidence>
<dbReference type="InterPro" id="IPR015424">
    <property type="entry name" value="PyrdxlP-dep_Trfase"/>
</dbReference>
<comment type="caution">
    <text evidence="5">The sequence shown here is derived from an EMBL/GenBank/DDBJ whole genome shotgun (WGS) entry which is preliminary data.</text>
</comment>
<organism evidence="5 6">
    <name type="scientific">Candidatus Iainarchaeum sp</name>
    <dbReference type="NCBI Taxonomy" id="3101447"/>
    <lineage>
        <taxon>Archaea</taxon>
        <taxon>Candidatus Iainarchaeota</taxon>
        <taxon>Candidatus Iainarchaeia</taxon>
        <taxon>Candidatus Iainarchaeales</taxon>
        <taxon>Candidatus Iainarchaeaceae</taxon>
        <taxon>Candidatus Iainarchaeum</taxon>
    </lineage>
</organism>
<dbReference type="SUPFAM" id="SSF53383">
    <property type="entry name" value="PLP-dependent transferases"/>
    <property type="match status" value="1"/>
</dbReference>
<dbReference type="PIRSF" id="PIRSF000524">
    <property type="entry name" value="SPT"/>
    <property type="match status" value="1"/>
</dbReference>
<dbReference type="Gene3D" id="3.40.640.10">
    <property type="entry name" value="Type I PLP-dependent aspartate aminotransferase-like (Major domain)"/>
    <property type="match status" value="1"/>
</dbReference>
<accession>A0A8T5GEA8</accession>
<comment type="cofactor">
    <cofactor evidence="1">
        <name>pyridoxal 5'-phosphate</name>
        <dbReference type="ChEBI" id="CHEBI:597326"/>
    </cofactor>
</comment>
<dbReference type="InterPro" id="IPR000192">
    <property type="entry name" value="Aminotrans_V_dom"/>
</dbReference>
<keyword evidence="3" id="KW-0663">Pyridoxal phosphate</keyword>
<dbReference type="Proteomes" id="UP000722459">
    <property type="component" value="Unassembled WGS sequence"/>
</dbReference>
<evidence type="ECO:0000256" key="2">
    <source>
        <dbReference type="ARBA" id="ARBA00009236"/>
    </source>
</evidence>
<dbReference type="GO" id="GO:0008453">
    <property type="term" value="F:alanine-glyoxylate transaminase activity"/>
    <property type="evidence" value="ECO:0007669"/>
    <property type="project" value="TreeGrafter"/>
</dbReference>
<dbReference type="PANTHER" id="PTHR21152">
    <property type="entry name" value="AMINOTRANSFERASE CLASS V"/>
    <property type="match status" value="1"/>
</dbReference>
<keyword evidence="5" id="KW-0032">Aminotransferase</keyword>